<feature type="non-terminal residue" evidence="1">
    <location>
        <position position="1"/>
    </location>
</feature>
<comment type="caution">
    <text evidence="1">The sequence shown here is derived from an EMBL/GenBank/DDBJ whole genome shotgun (WGS) entry which is preliminary data.</text>
</comment>
<evidence type="ECO:0000313" key="2">
    <source>
        <dbReference type="Proteomes" id="UP000265520"/>
    </source>
</evidence>
<proteinExistence type="predicted"/>
<sequence>SLGSQSSDQDISTESIASYGSEEQVLKAALPIIYVLKLMQDSEGFKLHQDSNVTVSSTVLL</sequence>
<dbReference type="Proteomes" id="UP000265520">
    <property type="component" value="Unassembled WGS sequence"/>
</dbReference>
<keyword evidence="2" id="KW-1185">Reference proteome</keyword>
<dbReference type="AlphaFoldDB" id="A0A392RSN5"/>
<reference evidence="1 2" key="1">
    <citation type="journal article" date="2018" name="Front. Plant Sci.">
        <title>Red Clover (Trifolium pratense) and Zigzag Clover (T. medium) - A Picture of Genomic Similarities and Differences.</title>
        <authorList>
            <person name="Dluhosova J."/>
            <person name="Istvanek J."/>
            <person name="Nedelnik J."/>
            <person name="Repkova J."/>
        </authorList>
    </citation>
    <scope>NUCLEOTIDE SEQUENCE [LARGE SCALE GENOMIC DNA]</scope>
    <source>
        <strain evidence="2">cv. 10/8</strain>
        <tissue evidence="1">Leaf</tissue>
    </source>
</reference>
<protein>
    <submittedName>
        <fullName evidence="1">Uncharacterized protein</fullName>
    </submittedName>
</protein>
<name>A0A392RSN5_9FABA</name>
<evidence type="ECO:0000313" key="1">
    <source>
        <dbReference type="EMBL" id="MCI39222.1"/>
    </source>
</evidence>
<dbReference type="EMBL" id="LXQA010265009">
    <property type="protein sequence ID" value="MCI39222.1"/>
    <property type="molecule type" value="Genomic_DNA"/>
</dbReference>
<accession>A0A392RSN5</accession>
<organism evidence="1 2">
    <name type="scientific">Trifolium medium</name>
    <dbReference type="NCBI Taxonomy" id="97028"/>
    <lineage>
        <taxon>Eukaryota</taxon>
        <taxon>Viridiplantae</taxon>
        <taxon>Streptophyta</taxon>
        <taxon>Embryophyta</taxon>
        <taxon>Tracheophyta</taxon>
        <taxon>Spermatophyta</taxon>
        <taxon>Magnoliopsida</taxon>
        <taxon>eudicotyledons</taxon>
        <taxon>Gunneridae</taxon>
        <taxon>Pentapetalae</taxon>
        <taxon>rosids</taxon>
        <taxon>fabids</taxon>
        <taxon>Fabales</taxon>
        <taxon>Fabaceae</taxon>
        <taxon>Papilionoideae</taxon>
        <taxon>50 kb inversion clade</taxon>
        <taxon>NPAAA clade</taxon>
        <taxon>Hologalegina</taxon>
        <taxon>IRL clade</taxon>
        <taxon>Trifolieae</taxon>
        <taxon>Trifolium</taxon>
    </lineage>
</organism>